<evidence type="ECO:0000313" key="9">
    <source>
        <dbReference type="EMBL" id="KAJ8027711.1"/>
    </source>
</evidence>
<feature type="domain" description="Ig-like" evidence="8">
    <location>
        <begin position="364"/>
        <end position="451"/>
    </location>
</feature>
<dbReference type="InterPro" id="IPR016187">
    <property type="entry name" value="CTDL_fold"/>
</dbReference>
<feature type="domain" description="C-type lectin" evidence="7">
    <location>
        <begin position="175"/>
        <end position="280"/>
    </location>
</feature>
<evidence type="ECO:0000256" key="3">
    <source>
        <dbReference type="SAM" id="MobiDB-lite"/>
    </source>
</evidence>
<dbReference type="AlphaFoldDB" id="A0A9Q1BJG8"/>
<dbReference type="EMBL" id="JAIZAY010000015">
    <property type="protein sequence ID" value="KAJ8027711.1"/>
    <property type="molecule type" value="Genomic_DNA"/>
</dbReference>
<dbReference type="PANTHER" id="PTHR22803">
    <property type="entry name" value="MANNOSE, PHOSPHOLIPASE, LECTIN RECEPTOR RELATED"/>
    <property type="match status" value="1"/>
</dbReference>
<evidence type="ECO:0000313" key="10">
    <source>
        <dbReference type="Proteomes" id="UP001152320"/>
    </source>
</evidence>
<evidence type="ECO:0000256" key="5">
    <source>
        <dbReference type="SAM" id="SignalP"/>
    </source>
</evidence>
<feature type="domain" description="EGF-like" evidence="6">
    <location>
        <begin position="337"/>
        <end position="369"/>
    </location>
</feature>
<reference evidence="9" key="1">
    <citation type="submission" date="2021-10" db="EMBL/GenBank/DDBJ databases">
        <title>Tropical sea cucumber genome reveals ecological adaptation and Cuvierian tubules defense mechanism.</title>
        <authorList>
            <person name="Chen T."/>
        </authorList>
    </citation>
    <scope>NUCLEOTIDE SEQUENCE</scope>
    <source>
        <strain evidence="9">Nanhai2018</strain>
        <tissue evidence="9">Muscle</tissue>
    </source>
</reference>
<dbReference type="Proteomes" id="UP001152320">
    <property type="component" value="Chromosome 15"/>
</dbReference>
<dbReference type="InterPro" id="IPR016186">
    <property type="entry name" value="C-type_lectin-like/link_sf"/>
</dbReference>
<keyword evidence="9" id="KW-0675">Receptor</keyword>
<comment type="caution">
    <text evidence="2">Lacks conserved residue(s) required for the propagation of feature annotation.</text>
</comment>
<dbReference type="InterPro" id="IPR050111">
    <property type="entry name" value="C-type_lectin/snaclec_domain"/>
</dbReference>
<feature type="compositionally biased region" description="Low complexity" evidence="3">
    <location>
        <begin position="493"/>
        <end position="518"/>
    </location>
</feature>
<dbReference type="InterPro" id="IPR013783">
    <property type="entry name" value="Ig-like_fold"/>
</dbReference>
<dbReference type="InterPro" id="IPR013151">
    <property type="entry name" value="Immunoglobulin_dom"/>
</dbReference>
<feature type="disulfide bond" evidence="2">
    <location>
        <begin position="341"/>
        <end position="351"/>
    </location>
</feature>
<feature type="signal peptide" evidence="5">
    <location>
        <begin position="1"/>
        <end position="27"/>
    </location>
</feature>
<gene>
    <name evidence="9" type="ORF">HOLleu_29741</name>
</gene>
<dbReference type="PROSITE" id="PS00615">
    <property type="entry name" value="C_TYPE_LECTIN_1"/>
    <property type="match status" value="1"/>
</dbReference>
<proteinExistence type="predicted"/>
<dbReference type="InterPro" id="IPR007110">
    <property type="entry name" value="Ig-like_dom"/>
</dbReference>
<feature type="compositionally biased region" description="Polar residues" evidence="3">
    <location>
        <begin position="571"/>
        <end position="581"/>
    </location>
</feature>
<keyword evidence="4" id="KW-1133">Transmembrane helix</keyword>
<dbReference type="OrthoDB" id="441660at2759"/>
<protein>
    <submittedName>
        <fullName evidence="9">Macrophage mannose receptor 1</fullName>
    </submittedName>
</protein>
<keyword evidence="2" id="KW-0245">EGF-like domain</keyword>
<evidence type="ECO:0000259" key="7">
    <source>
        <dbReference type="PROSITE" id="PS50041"/>
    </source>
</evidence>
<dbReference type="PROSITE" id="PS50835">
    <property type="entry name" value="IG_LIKE"/>
    <property type="match status" value="1"/>
</dbReference>
<keyword evidence="10" id="KW-1185">Reference proteome</keyword>
<keyword evidence="4" id="KW-0812">Transmembrane</keyword>
<feature type="compositionally biased region" description="Basic and acidic residues" evidence="3">
    <location>
        <begin position="586"/>
        <end position="599"/>
    </location>
</feature>
<feature type="transmembrane region" description="Helical" evidence="4">
    <location>
        <begin position="609"/>
        <end position="630"/>
    </location>
</feature>
<dbReference type="SMART" id="SM00409">
    <property type="entry name" value="IG"/>
    <property type="match status" value="1"/>
</dbReference>
<evidence type="ECO:0000256" key="4">
    <source>
        <dbReference type="SAM" id="Phobius"/>
    </source>
</evidence>
<evidence type="ECO:0000259" key="6">
    <source>
        <dbReference type="PROSITE" id="PS50026"/>
    </source>
</evidence>
<name>A0A9Q1BJG8_HOLLE</name>
<accession>A0A9Q1BJG8</accession>
<dbReference type="Gene3D" id="3.10.100.10">
    <property type="entry name" value="Mannose-Binding Protein A, subunit A"/>
    <property type="match status" value="2"/>
</dbReference>
<dbReference type="InterPro" id="IPR018378">
    <property type="entry name" value="C-type_lectin_CS"/>
</dbReference>
<dbReference type="Pfam" id="PF00047">
    <property type="entry name" value="ig"/>
    <property type="match status" value="1"/>
</dbReference>
<keyword evidence="4" id="KW-0472">Membrane</keyword>
<dbReference type="InterPro" id="IPR001304">
    <property type="entry name" value="C-type_lectin-like"/>
</dbReference>
<feature type="compositionally biased region" description="Low complexity" evidence="3">
    <location>
        <begin position="524"/>
        <end position="544"/>
    </location>
</feature>
<dbReference type="PROSITE" id="PS50041">
    <property type="entry name" value="C_TYPE_LECTIN_2"/>
    <property type="match status" value="2"/>
</dbReference>
<dbReference type="Pfam" id="PF00059">
    <property type="entry name" value="Lectin_C"/>
    <property type="match status" value="2"/>
</dbReference>
<evidence type="ECO:0000256" key="2">
    <source>
        <dbReference type="PROSITE-ProRule" id="PRU00076"/>
    </source>
</evidence>
<keyword evidence="1 2" id="KW-1015">Disulfide bond</keyword>
<dbReference type="InterPro" id="IPR003599">
    <property type="entry name" value="Ig_sub"/>
</dbReference>
<comment type="caution">
    <text evidence="9">The sequence shown here is derived from an EMBL/GenBank/DDBJ whole genome shotgun (WGS) entry which is preliminary data.</text>
</comment>
<dbReference type="PROSITE" id="PS50026">
    <property type="entry name" value="EGF_3"/>
    <property type="match status" value="1"/>
</dbReference>
<feature type="domain" description="C-type lectin" evidence="7">
    <location>
        <begin position="41"/>
        <end position="160"/>
    </location>
</feature>
<organism evidence="9 10">
    <name type="scientific">Holothuria leucospilota</name>
    <name type="common">Black long sea cucumber</name>
    <name type="synonym">Mertensiothuria leucospilota</name>
    <dbReference type="NCBI Taxonomy" id="206669"/>
    <lineage>
        <taxon>Eukaryota</taxon>
        <taxon>Metazoa</taxon>
        <taxon>Echinodermata</taxon>
        <taxon>Eleutherozoa</taxon>
        <taxon>Echinozoa</taxon>
        <taxon>Holothuroidea</taxon>
        <taxon>Aspidochirotacea</taxon>
        <taxon>Aspidochirotida</taxon>
        <taxon>Holothuriidae</taxon>
        <taxon>Holothuria</taxon>
    </lineage>
</organism>
<evidence type="ECO:0000259" key="8">
    <source>
        <dbReference type="PROSITE" id="PS50835"/>
    </source>
</evidence>
<dbReference type="SMART" id="SM00034">
    <property type="entry name" value="CLECT"/>
    <property type="match status" value="2"/>
</dbReference>
<sequence length="652" mass="72300">MDLKTYFTVLSGFLAILSFFMFPIVAAQGNERVCPHGGVNFRGRCFWFTLVKKTWSDAGHLCHNLYGDHVTLVTIKDRETNEFIRSQTTATVWIGLHEAHGETQWRWVDNTEPANGNYRNWEPGAPEIVNAELQNCAVMYRGADLWRDVGCKKSYKSVCAELPSAPMCPNGGTFFRDRCYWRGTSGLPWAAANQACQDEFGPEARLVVARDAEVNMFLSRLVYPGIWLGLSDKTEEHVWKWIDEVPLEYSNWRAGEPNNVDQEDCAVLHYDDATWNDQPCGDPSPPFDIVTNKNMYTCAIPPCYERIGSDGANDSVGSGSSFDDDEDVEVTDDTICVHTECTQYCVAGGACNTTGECICVQQFPGMTCDLALWKVEMENDVINATTGGILTIKCKVNLPVDHIVSLTWSKTGPGFFSEDRTTITNVFTQGYSTLQISDVGLEDAGQYLCQALLSFGSIFNDVMIPAVRSAIVDVTESTTTVPTTKPTTERTTTRGTTSVTPTTRWTTTQGITIRATTQPRQETTKVTSTQMTSTKTSTDQTTSKEITTPYKTDKNDIPPTKKTKEEKDTDQNQGNEINTNLGDGKQANKEASVKEKENSTYHPGRGSTAAIAILSIMVALLLVALVGLMMKMKRMEGERFGVGRLVELQERF</sequence>
<feature type="region of interest" description="Disordered" evidence="3">
    <location>
        <begin position="480"/>
        <end position="605"/>
    </location>
</feature>
<dbReference type="SUPFAM" id="SSF56436">
    <property type="entry name" value="C-type lectin-like"/>
    <property type="match status" value="2"/>
</dbReference>
<dbReference type="Gene3D" id="2.60.40.10">
    <property type="entry name" value="Immunoglobulins"/>
    <property type="match status" value="1"/>
</dbReference>
<dbReference type="SUPFAM" id="SSF48726">
    <property type="entry name" value="Immunoglobulin"/>
    <property type="match status" value="1"/>
</dbReference>
<evidence type="ECO:0000256" key="1">
    <source>
        <dbReference type="ARBA" id="ARBA00023157"/>
    </source>
</evidence>
<dbReference type="InterPro" id="IPR000742">
    <property type="entry name" value="EGF"/>
</dbReference>
<feature type="chain" id="PRO_5040323851" evidence="5">
    <location>
        <begin position="28"/>
        <end position="652"/>
    </location>
</feature>
<dbReference type="InterPro" id="IPR036179">
    <property type="entry name" value="Ig-like_dom_sf"/>
</dbReference>
<dbReference type="PROSITE" id="PS00022">
    <property type="entry name" value="EGF_1"/>
    <property type="match status" value="1"/>
</dbReference>
<dbReference type="CDD" id="cd00037">
    <property type="entry name" value="CLECT"/>
    <property type="match status" value="1"/>
</dbReference>
<feature type="disulfide bond" evidence="2">
    <location>
        <begin position="359"/>
        <end position="368"/>
    </location>
</feature>
<keyword evidence="5" id="KW-0732">Signal</keyword>